<dbReference type="Proteomes" id="UP000319783">
    <property type="component" value="Unassembled WGS sequence"/>
</dbReference>
<dbReference type="InterPro" id="IPR055259">
    <property type="entry name" value="YkvP/CgeB_Glyco_trans-like"/>
</dbReference>
<sequence length="321" mass="37372">MKIGFYIKWSKGSLNSNSNVLGDELYGESICHALRKVKGIKFAELYAPNYLPNEELDVMIYLNGTKPNDNWAKRHISYMQNAYGEGSDKVLEEFQKIGYDGYAFISKKLLSMHKNSGFSGIFLPFGVDLDTFYPRKAERKYTFEVAYIGNDIKGECRTTKYLFPAVKYNFGLFGNWEIPKARLRFWKNWRKVSEYKRIFQKISQGKIPQEKVPVLYSNAKINLNCTAQDCVNWDVITLRTFEVLACKGFLITDRVAVAEETMKDCMVFTEGDEDLAEKIEYYLSHENERKIIAENGYEYVIKHASIEKRVKELYSYIEEII</sequence>
<evidence type="ECO:0000313" key="3">
    <source>
        <dbReference type="Proteomes" id="UP000319783"/>
    </source>
</evidence>
<feature type="domain" description="Spore protein YkvP/CgeB glycosyl transferase-like" evidence="1">
    <location>
        <begin position="168"/>
        <end position="313"/>
    </location>
</feature>
<dbReference type="Pfam" id="PF13524">
    <property type="entry name" value="Glyco_trans_1_2"/>
    <property type="match status" value="1"/>
</dbReference>
<organism evidence="2 3">
    <name type="scientific">Candidatus Jettenia ecosi</name>
    <dbReference type="NCBI Taxonomy" id="2494326"/>
    <lineage>
        <taxon>Bacteria</taxon>
        <taxon>Pseudomonadati</taxon>
        <taxon>Planctomycetota</taxon>
        <taxon>Candidatus Brocadiia</taxon>
        <taxon>Candidatus Brocadiales</taxon>
        <taxon>Candidatus Brocadiaceae</taxon>
        <taxon>Candidatus Jettenia</taxon>
    </lineage>
</organism>
<dbReference type="EMBL" id="SULG01000024">
    <property type="protein sequence ID" value="TLD42262.1"/>
    <property type="molecule type" value="Genomic_DNA"/>
</dbReference>
<proteinExistence type="predicted"/>
<accession>A0A533QC64</accession>
<gene>
    <name evidence="2" type="ORF">JETT_1505</name>
</gene>
<dbReference type="SUPFAM" id="SSF53756">
    <property type="entry name" value="UDP-Glycosyltransferase/glycogen phosphorylase"/>
    <property type="match status" value="1"/>
</dbReference>
<reference evidence="2 3" key="1">
    <citation type="submission" date="2019-04" db="EMBL/GenBank/DDBJ databases">
        <title>Genome of a novel bacterium Candidatus Jettenia ecosi reconstructed from metagenome of an anammox bioreactor.</title>
        <authorList>
            <person name="Mardanov A.V."/>
            <person name="Beletsky A.V."/>
            <person name="Ravin N.V."/>
            <person name="Botchkova E.A."/>
            <person name="Litti Y.V."/>
            <person name="Nozhevnikova A.N."/>
        </authorList>
    </citation>
    <scope>NUCLEOTIDE SEQUENCE [LARGE SCALE GENOMIC DNA]</scope>
    <source>
        <strain evidence="2">J2</strain>
    </source>
</reference>
<name>A0A533QC64_9BACT</name>
<evidence type="ECO:0000259" key="1">
    <source>
        <dbReference type="Pfam" id="PF13524"/>
    </source>
</evidence>
<comment type="caution">
    <text evidence="2">The sequence shown here is derived from an EMBL/GenBank/DDBJ whole genome shotgun (WGS) entry which is preliminary data.</text>
</comment>
<evidence type="ECO:0000313" key="2">
    <source>
        <dbReference type="EMBL" id="TLD42262.1"/>
    </source>
</evidence>
<dbReference type="AlphaFoldDB" id="A0A533QC64"/>
<protein>
    <recommendedName>
        <fullName evidence="1">Spore protein YkvP/CgeB glycosyl transferase-like domain-containing protein</fullName>
    </recommendedName>
</protein>
<dbReference type="Gene3D" id="3.40.50.2000">
    <property type="entry name" value="Glycogen Phosphorylase B"/>
    <property type="match status" value="1"/>
</dbReference>